<dbReference type="SUPFAM" id="SSF55464">
    <property type="entry name" value="Origin of replication-binding domain, RBD-like"/>
    <property type="match status" value="1"/>
</dbReference>
<sequence>MVASISARKSVGAAVSYFKHMAQDEYYTGKGEAEAEADGEWDGRGAERLALEGPVSKADFEAALNGIDPKTGERLTQIGKSHAPGWDMTFSAPKSVSVMWALSPPADRKTIEGAHRQAVHAATNHLEDHHALTRRGKGGAIREPVAGLTIARFHHHTSRDLDPQLHTHAFIFNTAPRRDGTWGSLVSRDLYRAQKEAGAHYRQHLANTLEREGHAVERYGTSFRLRAIPRDIERAFSKRRQAIEQAAETYGYRTPKGMELAALRTRQAKRPKERAALFQAWQAEARTLGFDLARARQQQAHTGAQTQHVPTRTHQAPTRSPARILPSAQQLISAIAMASRASSGMQSVRFNLRQKAEGRDQDREH</sequence>
<dbReference type="InterPro" id="IPR014059">
    <property type="entry name" value="TraI/TrwC_relax"/>
</dbReference>
<feature type="compositionally biased region" description="Basic and acidic residues" evidence="1">
    <location>
        <begin position="354"/>
        <end position="365"/>
    </location>
</feature>
<evidence type="ECO:0000313" key="3">
    <source>
        <dbReference type="EMBL" id="KDA01054.1"/>
    </source>
</evidence>
<reference evidence="3 4" key="1">
    <citation type="journal article" date="2014" name="Antonie Van Leeuwenhoek">
        <title>Hyphomonas beringensis sp. nov. and Hyphomonas chukchiensis sp. nov., isolated from surface seawater of the Bering Sea and Chukchi Sea.</title>
        <authorList>
            <person name="Li C."/>
            <person name="Lai Q."/>
            <person name="Li G."/>
            <person name="Dong C."/>
            <person name="Wang J."/>
            <person name="Liao Y."/>
            <person name="Shao Z."/>
        </authorList>
    </citation>
    <scope>NUCLEOTIDE SEQUENCE [LARGE SCALE GENOMIC DNA]</scope>
    <source>
        <strain evidence="3 4">SCH89</strain>
    </source>
</reference>
<keyword evidence="3" id="KW-0269">Exonuclease</keyword>
<name>A0A059G2U9_9PROT</name>
<accession>A0A059G2U9</accession>
<dbReference type="InterPro" id="IPR014862">
    <property type="entry name" value="TrwC"/>
</dbReference>
<organism evidence="3 4">
    <name type="scientific">Hyphomonas oceanitis SCH89</name>
    <dbReference type="NCBI Taxonomy" id="1280953"/>
    <lineage>
        <taxon>Bacteria</taxon>
        <taxon>Pseudomonadati</taxon>
        <taxon>Pseudomonadota</taxon>
        <taxon>Alphaproteobacteria</taxon>
        <taxon>Hyphomonadales</taxon>
        <taxon>Hyphomonadaceae</taxon>
        <taxon>Hyphomonas</taxon>
    </lineage>
</organism>
<dbReference type="GO" id="GO:0004527">
    <property type="term" value="F:exonuclease activity"/>
    <property type="evidence" value="ECO:0007669"/>
    <property type="project" value="UniProtKB-KW"/>
</dbReference>
<protein>
    <submittedName>
        <fullName evidence="3">Putative ATP-dependent exoDNAse (Exonuclease V) subunit alpha</fullName>
    </submittedName>
</protein>
<evidence type="ECO:0000259" key="2">
    <source>
        <dbReference type="Pfam" id="PF08751"/>
    </source>
</evidence>
<feature type="compositionally biased region" description="Polar residues" evidence="1">
    <location>
        <begin position="309"/>
        <end position="318"/>
    </location>
</feature>
<dbReference type="AlphaFoldDB" id="A0A059G2U9"/>
<feature type="compositionally biased region" description="Low complexity" evidence="1">
    <location>
        <begin position="297"/>
        <end position="308"/>
    </location>
</feature>
<dbReference type="NCBIfam" id="TIGR02686">
    <property type="entry name" value="relax_trwC"/>
    <property type="match status" value="1"/>
</dbReference>
<feature type="domain" description="TrwC relaxase" evidence="2">
    <location>
        <begin position="12"/>
        <end position="287"/>
    </location>
</feature>
<gene>
    <name evidence="3" type="ORF">HOC_17326</name>
</gene>
<dbReference type="Proteomes" id="UP000024942">
    <property type="component" value="Unassembled WGS sequence"/>
</dbReference>
<evidence type="ECO:0000256" key="1">
    <source>
        <dbReference type="SAM" id="MobiDB-lite"/>
    </source>
</evidence>
<dbReference type="Pfam" id="PF08751">
    <property type="entry name" value="TrwC"/>
    <property type="match status" value="1"/>
</dbReference>
<evidence type="ECO:0000313" key="4">
    <source>
        <dbReference type="Proteomes" id="UP000024942"/>
    </source>
</evidence>
<dbReference type="NCBIfam" id="NF041492">
    <property type="entry name" value="MobF"/>
    <property type="match status" value="1"/>
</dbReference>
<proteinExistence type="predicted"/>
<feature type="region of interest" description="Disordered" evidence="1">
    <location>
        <begin position="297"/>
        <end position="322"/>
    </location>
</feature>
<comment type="caution">
    <text evidence="3">The sequence shown here is derived from an EMBL/GenBank/DDBJ whole genome shotgun (WGS) entry which is preliminary data.</text>
</comment>
<keyword evidence="4" id="KW-1185">Reference proteome</keyword>
<dbReference type="EMBL" id="ARYL01000037">
    <property type="protein sequence ID" value="KDA01054.1"/>
    <property type="molecule type" value="Genomic_DNA"/>
</dbReference>
<keyword evidence="3" id="KW-0540">Nuclease</keyword>
<dbReference type="eggNOG" id="COG2896">
    <property type="taxonomic scope" value="Bacteria"/>
</dbReference>
<dbReference type="OrthoDB" id="98563at2"/>
<dbReference type="RefSeq" id="WP_051625040.1">
    <property type="nucleotide sequence ID" value="NZ_ARYL01000037.1"/>
</dbReference>
<keyword evidence="3" id="KW-0378">Hydrolase</keyword>
<dbReference type="STRING" id="1280953.HOC_17326"/>
<dbReference type="PATRIC" id="fig|1280953.3.peg.3470"/>
<feature type="region of interest" description="Disordered" evidence="1">
    <location>
        <begin position="343"/>
        <end position="365"/>
    </location>
</feature>